<evidence type="ECO:0000259" key="1">
    <source>
        <dbReference type="Pfam" id="PF02541"/>
    </source>
</evidence>
<evidence type="ECO:0000313" key="3">
    <source>
        <dbReference type="Proteomes" id="UP001296706"/>
    </source>
</evidence>
<dbReference type="InterPro" id="IPR050273">
    <property type="entry name" value="GppA/Ppx_hydrolase"/>
</dbReference>
<reference evidence="2 3" key="1">
    <citation type="submission" date="2020-04" db="EMBL/GenBank/DDBJ databases">
        <authorList>
            <person name="Klaysubun C."/>
            <person name="Duangmal K."/>
            <person name="Lipun K."/>
        </authorList>
    </citation>
    <scope>NUCLEOTIDE SEQUENCE [LARGE SCALE GENOMIC DNA]</scope>
    <source>
        <strain evidence="2 3">JCM 11839</strain>
    </source>
</reference>
<dbReference type="CDD" id="cd24119">
    <property type="entry name" value="ASKHA_NBD_MtPPX2-like"/>
    <property type="match status" value="1"/>
</dbReference>
<dbReference type="InterPro" id="IPR003695">
    <property type="entry name" value="Ppx_GppA_N"/>
</dbReference>
<dbReference type="RefSeq" id="WP_169396484.1">
    <property type="nucleotide sequence ID" value="NZ_BAAAJH010000044.1"/>
</dbReference>
<dbReference type="EMBL" id="JAAXKY010000043">
    <property type="protein sequence ID" value="NMH78411.1"/>
    <property type="molecule type" value="Genomic_DNA"/>
</dbReference>
<dbReference type="Pfam" id="PF02541">
    <property type="entry name" value="Ppx-GppA"/>
    <property type="match status" value="1"/>
</dbReference>
<sequence>MSRVAAIDCGTNSIRLLVADITTGEDGATEQRDVHREMRIVRLGQGVDATGEFAPEALERTHAALVDYAEVVRREGAERVRMVATSASRDARNREAFFAMVRDTLGVEAEVISGDEEANLSFVGAVGDLDPGDGPFVVVDVGGGSTELVVGTLEDGKATVQAARSVDVGSVRLTERCLQGDPPSEDEVAEARRVTTGILDEAFAAVPVEGVRTWVGVAGTVTTLSAVALRLEEYDPEAVHHSRLATEELHRVAAELLGMSREERKAHRAIHPGRIDVIGAGALIVDALARELADRAGVTELVVSEHDILDGIARSIA</sequence>
<feature type="domain" description="Ppx/GppA phosphatase N-terminal" evidence="1">
    <location>
        <begin position="31"/>
        <end position="313"/>
    </location>
</feature>
<dbReference type="Gene3D" id="3.30.420.150">
    <property type="entry name" value="Exopolyphosphatase. Domain 2"/>
    <property type="match status" value="1"/>
</dbReference>
<protein>
    <submittedName>
        <fullName evidence="2">Ppx/GppA family phosphatase</fullName>
    </submittedName>
</protein>
<dbReference type="PANTHER" id="PTHR30005:SF13">
    <property type="entry name" value="EXOPOLYPHOSPHATASE 2"/>
    <property type="match status" value="1"/>
</dbReference>
<accession>A0ABX1RF46</accession>
<evidence type="ECO:0000313" key="2">
    <source>
        <dbReference type="EMBL" id="NMH78411.1"/>
    </source>
</evidence>
<dbReference type="PANTHER" id="PTHR30005">
    <property type="entry name" value="EXOPOLYPHOSPHATASE"/>
    <property type="match status" value="1"/>
</dbReference>
<dbReference type="SUPFAM" id="SSF53067">
    <property type="entry name" value="Actin-like ATPase domain"/>
    <property type="match status" value="2"/>
</dbReference>
<keyword evidence="3" id="KW-1185">Reference proteome</keyword>
<comment type="caution">
    <text evidence="2">The sequence shown here is derived from an EMBL/GenBank/DDBJ whole genome shotgun (WGS) entry which is preliminary data.</text>
</comment>
<organism evidence="2 3">
    <name type="scientific">Pseudonocardia xinjiangensis</name>
    <dbReference type="NCBI Taxonomy" id="75289"/>
    <lineage>
        <taxon>Bacteria</taxon>
        <taxon>Bacillati</taxon>
        <taxon>Actinomycetota</taxon>
        <taxon>Actinomycetes</taxon>
        <taxon>Pseudonocardiales</taxon>
        <taxon>Pseudonocardiaceae</taxon>
        <taxon>Pseudonocardia</taxon>
    </lineage>
</organism>
<dbReference type="Gene3D" id="3.30.420.40">
    <property type="match status" value="1"/>
</dbReference>
<name>A0ABX1RF46_9PSEU</name>
<proteinExistence type="predicted"/>
<gene>
    <name evidence="2" type="ORF">HF577_15115</name>
</gene>
<dbReference type="Proteomes" id="UP001296706">
    <property type="component" value="Unassembled WGS sequence"/>
</dbReference>
<dbReference type="InterPro" id="IPR043129">
    <property type="entry name" value="ATPase_NBD"/>
</dbReference>